<keyword evidence="1" id="KW-0812">Transmembrane</keyword>
<sequence length="93" mass="11455">MTHILFLYFYYHFYYLIIFMHFFSSHFSFVRLHSTHYIYFMVSFFLLFPHAHTHIHTLQEYIATHTHTSTRTVFLSSFAQKTTLLLLLLYHII</sequence>
<dbReference type="EMBL" id="JAIXMP010000019">
    <property type="protein sequence ID" value="KAI9258180.1"/>
    <property type="molecule type" value="Genomic_DNA"/>
</dbReference>
<feature type="transmembrane region" description="Helical" evidence="1">
    <location>
        <begin position="6"/>
        <end position="24"/>
    </location>
</feature>
<evidence type="ECO:0000256" key="1">
    <source>
        <dbReference type="SAM" id="Phobius"/>
    </source>
</evidence>
<comment type="caution">
    <text evidence="2">The sequence shown here is derived from an EMBL/GenBank/DDBJ whole genome shotgun (WGS) entry which is preliminary data.</text>
</comment>
<gene>
    <name evidence="2" type="ORF">BDA99DRAFT_515457</name>
</gene>
<evidence type="ECO:0000313" key="3">
    <source>
        <dbReference type="Proteomes" id="UP001209540"/>
    </source>
</evidence>
<organism evidence="2 3">
    <name type="scientific">Phascolomyces articulosus</name>
    <dbReference type="NCBI Taxonomy" id="60185"/>
    <lineage>
        <taxon>Eukaryota</taxon>
        <taxon>Fungi</taxon>
        <taxon>Fungi incertae sedis</taxon>
        <taxon>Mucoromycota</taxon>
        <taxon>Mucoromycotina</taxon>
        <taxon>Mucoromycetes</taxon>
        <taxon>Mucorales</taxon>
        <taxon>Lichtheimiaceae</taxon>
        <taxon>Phascolomyces</taxon>
    </lineage>
</organism>
<reference evidence="2" key="2">
    <citation type="submission" date="2023-02" db="EMBL/GenBank/DDBJ databases">
        <authorList>
            <consortium name="DOE Joint Genome Institute"/>
            <person name="Mondo S.J."/>
            <person name="Chang Y."/>
            <person name="Wang Y."/>
            <person name="Ahrendt S."/>
            <person name="Andreopoulos W."/>
            <person name="Barry K."/>
            <person name="Beard J."/>
            <person name="Benny G.L."/>
            <person name="Blankenship S."/>
            <person name="Bonito G."/>
            <person name="Cuomo C."/>
            <person name="Desiro A."/>
            <person name="Gervers K.A."/>
            <person name="Hundley H."/>
            <person name="Kuo A."/>
            <person name="LaButti K."/>
            <person name="Lang B.F."/>
            <person name="Lipzen A."/>
            <person name="O'Donnell K."/>
            <person name="Pangilinan J."/>
            <person name="Reynolds N."/>
            <person name="Sandor L."/>
            <person name="Smith M.W."/>
            <person name="Tsang A."/>
            <person name="Grigoriev I.V."/>
            <person name="Stajich J.E."/>
            <person name="Spatafora J.W."/>
        </authorList>
    </citation>
    <scope>NUCLEOTIDE SEQUENCE</scope>
    <source>
        <strain evidence="2">RSA 2281</strain>
    </source>
</reference>
<evidence type="ECO:0000313" key="2">
    <source>
        <dbReference type="EMBL" id="KAI9258180.1"/>
    </source>
</evidence>
<name>A0AAD5KA59_9FUNG</name>
<keyword evidence="1" id="KW-0472">Membrane</keyword>
<keyword evidence="1" id="KW-1133">Transmembrane helix</keyword>
<protein>
    <submittedName>
        <fullName evidence="2">Uncharacterized protein</fullName>
    </submittedName>
</protein>
<feature type="transmembrane region" description="Helical" evidence="1">
    <location>
        <begin position="36"/>
        <end position="53"/>
    </location>
</feature>
<reference evidence="2" key="1">
    <citation type="journal article" date="2022" name="IScience">
        <title>Evolution of zygomycete secretomes and the origins of terrestrial fungal ecologies.</title>
        <authorList>
            <person name="Chang Y."/>
            <person name="Wang Y."/>
            <person name="Mondo S."/>
            <person name="Ahrendt S."/>
            <person name="Andreopoulos W."/>
            <person name="Barry K."/>
            <person name="Beard J."/>
            <person name="Benny G.L."/>
            <person name="Blankenship S."/>
            <person name="Bonito G."/>
            <person name="Cuomo C."/>
            <person name="Desiro A."/>
            <person name="Gervers K.A."/>
            <person name="Hundley H."/>
            <person name="Kuo A."/>
            <person name="LaButti K."/>
            <person name="Lang B.F."/>
            <person name="Lipzen A."/>
            <person name="O'Donnell K."/>
            <person name="Pangilinan J."/>
            <person name="Reynolds N."/>
            <person name="Sandor L."/>
            <person name="Smith M.E."/>
            <person name="Tsang A."/>
            <person name="Grigoriev I.V."/>
            <person name="Stajich J.E."/>
            <person name="Spatafora J.W."/>
        </authorList>
    </citation>
    <scope>NUCLEOTIDE SEQUENCE</scope>
    <source>
        <strain evidence="2">RSA 2281</strain>
    </source>
</reference>
<feature type="transmembrane region" description="Helical" evidence="1">
    <location>
        <begin position="73"/>
        <end position="92"/>
    </location>
</feature>
<keyword evidence="3" id="KW-1185">Reference proteome</keyword>
<dbReference type="AlphaFoldDB" id="A0AAD5KA59"/>
<dbReference type="Proteomes" id="UP001209540">
    <property type="component" value="Unassembled WGS sequence"/>
</dbReference>
<accession>A0AAD5KA59</accession>
<proteinExistence type="predicted"/>